<evidence type="ECO:0000256" key="10">
    <source>
        <dbReference type="PIRSR" id="PIRSR000350-2"/>
    </source>
</evidence>
<evidence type="ECO:0000256" key="7">
    <source>
        <dbReference type="ARBA" id="ARBA00023157"/>
    </source>
</evidence>
<comment type="similarity">
    <text evidence="1 13">Belongs to the class-I pyridine nucleotide-disulfide oxidoreductase family.</text>
</comment>
<dbReference type="RefSeq" id="WP_070401679.1">
    <property type="nucleotide sequence ID" value="NZ_BJVW01000007.1"/>
</dbReference>
<feature type="disulfide bond" description="Redox-active" evidence="12">
    <location>
        <begin position="45"/>
        <end position="50"/>
    </location>
</feature>
<dbReference type="SUPFAM" id="SSF55424">
    <property type="entry name" value="FAD/NAD-linked reductases, dimerisation (C-terminal) domain"/>
    <property type="match status" value="1"/>
</dbReference>
<feature type="binding site" evidence="11">
    <location>
        <begin position="318"/>
        <end position="321"/>
    </location>
    <ligand>
        <name>FAD</name>
        <dbReference type="ChEBI" id="CHEBI:57692"/>
    </ligand>
</feature>
<dbReference type="GO" id="GO:1990234">
    <property type="term" value="C:transferase complex"/>
    <property type="evidence" value="ECO:0007669"/>
    <property type="project" value="UniProtKB-ARBA"/>
</dbReference>
<dbReference type="InterPro" id="IPR004099">
    <property type="entry name" value="Pyr_nucl-diS_OxRdtase_dimer"/>
</dbReference>
<dbReference type="GO" id="GO:0050660">
    <property type="term" value="F:flavin adenine dinucleotide binding"/>
    <property type="evidence" value="ECO:0007669"/>
    <property type="project" value="InterPro"/>
</dbReference>
<dbReference type="OrthoDB" id="9764616at2"/>
<feature type="binding site" evidence="11">
    <location>
        <position position="312"/>
    </location>
    <ligand>
        <name>FAD</name>
        <dbReference type="ChEBI" id="CHEBI:57692"/>
    </ligand>
</feature>
<keyword evidence="3 13" id="KW-0285">Flavoprotein</keyword>
<dbReference type="PIRSF" id="PIRSF000350">
    <property type="entry name" value="Mercury_reductase_MerA"/>
    <property type="match status" value="1"/>
</dbReference>
<dbReference type="InterPro" id="IPR036188">
    <property type="entry name" value="FAD/NAD-bd_sf"/>
</dbReference>
<comment type="catalytic activity">
    <reaction evidence="9 13">
        <text>N(6)-[(R)-dihydrolipoyl]-L-lysyl-[protein] + NAD(+) = N(6)-[(R)-lipoyl]-L-lysyl-[protein] + NADH + H(+)</text>
        <dbReference type="Rhea" id="RHEA:15045"/>
        <dbReference type="Rhea" id="RHEA-COMP:10474"/>
        <dbReference type="Rhea" id="RHEA-COMP:10475"/>
        <dbReference type="ChEBI" id="CHEBI:15378"/>
        <dbReference type="ChEBI" id="CHEBI:57540"/>
        <dbReference type="ChEBI" id="CHEBI:57945"/>
        <dbReference type="ChEBI" id="CHEBI:83099"/>
        <dbReference type="ChEBI" id="CHEBI:83100"/>
        <dbReference type="EC" id="1.8.1.4"/>
    </reaction>
</comment>
<dbReference type="Gene3D" id="3.30.390.30">
    <property type="match status" value="1"/>
</dbReference>
<keyword evidence="5 13" id="KW-0560">Oxidoreductase</keyword>
<dbReference type="GO" id="GO:0005737">
    <property type="term" value="C:cytoplasm"/>
    <property type="evidence" value="ECO:0007669"/>
    <property type="project" value="UniProtKB-ARBA"/>
</dbReference>
<dbReference type="eggNOG" id="COG1249">
    <property type="taxonomic scope" value="Bacteria"/>
</dbReference>
<keyword evidence="6 11" id="KW-0520">NAD</keyword>
<proteinExistence type="inferred from homology"/>
<dbReference type="EMBL" id="CP014674">
    <property type="protein sequence ID" value="AOX15809.1"/>
    <property type="molecule type" value="Genomic_DNA"/>
</dbReference>
<accession>A0A1D8UQA5</accession>
<dbReference type="InterPro" id="IPR050151">
    <property type="entry name" value="Class-I_Pyr_Nuc-Dis_Oxidored"/>
</dbReference>
<feature type="binding site" evidence="11">
    <location>
        <position position="271"/>
    </location>
    <ligand>
        <name>NAD(+)</name>
        <dbReference type="ChEBI" id="CHEBI:57540"/>
    </ligand>
</feature>
<evidence type="ECO:0000313" key="15">
    <source>
        <dbReference type="Proteomes" id="UP000179145"/>
    </source>
</evidence>
<gene>
    <name evidence="14" type="ORF">A0U89_00210</name>
</gene>
<feature type="active site" description="Proton acceptor" evidence="10">
    <location>
        <position position="444"/>
    </location>
</feature>
<name>A0A1D8UQA5_9PROT</name>
<dbReference type="KEGG" id="kba:A0U89_00210"/>
<dbReference type="Gene3D" id="3.50.50.60">
    <property type="entry name" value="FAD/NAD(P)-binding domain"/>
    <property type="match status" value="2"/>
</dbReference>
<evidence type="ECO:0000256" key="9">
    <source>
        <dbReference type="ARBA" id="ARBA00049187"/>
    </source>
</evidence>
<keyword evidence="4 11" id="KW-0274">FAD</keyword>
<evidence type="ECO:0000256" key="11">
    <source>
        <dbReference type="PIRSR" id="PIRSR000350-3"/>
    </source>
</evidence>
<evidence type="ECO:0000256" key="5">
    <source>
        <dbReference type="ARBA" id="ARBA00023002"/>
    </source>
</evidence>
<dbReference type="GO" id="GO:0006103">
    <property type="term" value="P:2-oxoglutarate metabolic process"/>
    <property type="evidence" value="ECO:0007669"/>
    <property type="project" value="TreeGrafter"/>
</dbReference>
<dbReference type="AlphaFoldDB" id="A0A1D8UQA5"/>
<keyword evidence="8 13" id="KW-0676">Redox-active center</keyword>
<dbReference type="EC" id="1.8.1.4" evidence="2 13"/>
<evidence type="ECO:0000313" key="14">
    <source>
        <dbReference type="EMBL" id="AOX15809.1"/>
    </source>
</evidence>
<evidence type="ECO:0000256" key="6">
    <source>
        <dbReference type="ARBA" id="ARBA00023027"/>
    </source>
</evidence>
<evidence type="ECO:0000256" key="1">
    <source>
        <dbReference type="ARBA" id="ARBA00007532"/>
    </source>
</evidence>
<keyword evidence="15" id="KW-1185">Reference proteome</keyword>
<dbReference type="GO" id="GO:0045333">
    <property type="term" value="P:cellular respiration"/>
    <property type="evidence" value="ECO:0007669"/>
    <property type="project" value="UniProtKB-ARBA"/>
</dbReference>
<dbReference type="Pfam" id="PF07992">
    <property type="entry name" value="Pyr_redox_2"/>
    <property type="match status" value="1"/>
</dbReference>
<reference evidence="14 15" key="1">
    <citation type="journal article" date="2016" name="Microb. Cell Fact.">
        <title>Dissection of exopolysaccharide biosynthesis in Kozakia baliensis.</title>
        <authorList>
            <person name="Brandt J.U."/>
            <person name="Jakob F."/>
            <person name="Behr J."/>
            <person name="Geissler A.J."/>
            <person name="Vogel R.F."/>
        </authorList>
    </citation>
    <scope>NUCLEOTIDE SEQUENCE [LARGE SCALE GENOMIC DNA]</scope>
    <source>
        <strain evidence="14 15">DSM 14400</strain>
    </source>
</reference>
<dbReference type="InterPro" id="IPR006258">
    <property type="entry name" value="Lipoamide_DH"/>
</dbReference>
<dbReference type="InterPro" id="IPR023753">
    <property type="entry name" value="FAD/NAD-binding_dom"/>
</dbReference>
<dbReference type="InterPro" id="IPR001100">
    <property type="entry name" value="Pyr_nuc-diS_OxRdtase"/>
</dbReference>
<dbReference type="PROSITE" id="PS00076">
    <property type="entry name" value="PYRIDINE_REDOX_1"/>
    <property type="match status" value="1"/>
</dbReference>
<dbReference type="FunFam" id="3.50.50.60:FF:000025">
    <property type="entry name" value="Dihydrolipoyl dehydrogenase"/>
    <property type="match status" value="1"/>
</dbReference>
<keyword evidence="11" id="KW-0547">Nucleotide-binding</keyword>
<dbReference type="Proteomes" id="UP000179145">
    <property type="component" value="Chromosome"/>
</dbReference>
<feature type="binding site" evidence="11">
    <location>
        <position position="54"/>
    </location>
    <ligand>
        <name>FAD</name>
        <dbReference type="ChEBI" id="CHEBI:57692"/>
    </ligand>
</feature>
<feature type="binding site" evidence="11">
    <location>
        <position position="202"/>
    </location>
    <ligand>
        <name>NAD(+)</name>
        <dbReference type="ChEBI" id="CHEBI:57540"/>
    </ligand>
</feature>
<dbReference type="GO" id="GO:0004148">
    <property type="term" value="F:dihydrolipoyl dehydrogenase (NADH) activity"/>
    <property type="evidence" value="ECO:0007669"/>
    <property type="project" value="UniProtKB-EC"/>
</dbReference>
<dbReference type="Pfam" id="PF02852">
    <property type="entry name" value="Pyr_redox_dim"/>
    <property type="match status" value="1"/>
</dbReference>
<evidence type="ECO:0000256" key="12">
    <source>
        <dbReference type="PIRSR" id="PIRSR000350-4"/>
    </source>
</evidence>
<dbReference type="SUPFAM" id="SSF51905">
    <property type="entry name" value="FAD/NAD(P)-binding domain"/>
    <property type="match status" value="1"/>
</dbReference>
<evidence type="ECO:0000256" key="3">
    <source>
        <dbReference type="ARBA" id="ARBA00022630"/>
    </source>
</evidence>
<comment type="miscellaneous">
    <text evidence="13">The active site is a redox-active disulfide bond.</text>
</comment>
<keyword evidence="7" id="KW-1015">Disulfide bond</keyword>
<dbReference type="InterPro" id="IPR012999">
    <property type="entry name" value="Pyr_OxRdtase_I_AS"/>
</dbReference>
<protein>
    <recommendedName>
        <fullName evidence="2 13">Dihydrolipoyl dehydrogenase</fullName>
        <ecNumber evidence="2 13">1.8.1.4</ecNumber>
    </recommendedName>
</protein>
<dbReference type="PRINTS" id="PR00368">
    <property type="entry name" value="FADPNR"/>
</dbReference>
<dbReference type="PRINTS" id="PR00411">
    <property type="entry name" value="PNDRDTASEI"/>
</dbReference>
<evidence type="ECO:0000256" key="8">
    <source>
        <dbReference type="ARBA" id="ARBA00023284"/>
    </source>
</evidence>
<evidence type="ECO:0000256" key="2">
    <source>
        <dbReference type="ARBA" id="ARBA00012608"/>
    </source>
</evidence>
<dbReference type="NCBIfam" id="TIGR01350">
    <property type="entry name" value="lipoamide_DH"/>
    <property type="match status" value="1"/>
</dbReference>
<dbReference type="PANTHER" id="PTHR22912:SF151">
    <property type="entry name" value="DIHYDROLIPOYL DEHYDROGENASE, MITOCHONDRIAL"/>
    <property type="match status" value="1"/>
</dbReference>
<feature type="binding site" evidence="11">
    <location>
        <begin position="179"/>
        <end position="186"/>
    </location>
    <ligand>
        <name>NAD(+)</name>
        <dbReference type="ChEBI" id="CHEBI:57540"/>
    </ligand>
</feature>
<dbReference type="InterPro" id="IPR016156">
    <property type="entry name" value="FAD/NAD-linked_Rdtase_dimer_sf"/>
</dbReference>
<organism evidence="14 15">
    <name type="scientific">Kozakia baliensis</name>
    <dbReference type="NCBI Taxonomy" id="153496"/>
    <lineage>
        <taxon>Bacteria</taxon>
        <taxon>Pseudomonadati</taxon>
        <taxon>Pseudomonadota</taxon>
        <taxon>Alphaproteobacteria</taxon>
        <taxon>Acetobacterales</taxon>
        <taxon>Acetobacteraceae</taxon>
        <taxon>Kozakia</taxon>
    </lineage>
</organism>
<evidence type="ECO:0000256" key="4">
    <source>
        <dbReference type="ARBA" id="ARBA00022827"/>
    </source>
</evidence>
<dbReference type="STRING" id="153496.A0U89_00210"/>
<dbReference type="PANTHER" id="PTHR22912">
    <property type="entry name" value="DISULFIDE OXIDOREDUCTASE"/>
    <property type="match status" value="1"/>
</dbReference>
<sequence length="465" mass="49109">MPDNFDYDLAVIGAGPGGYVCALRAAQLGLKVICIDKRMTPGGTCLNVGCIPSKALLHATERLEEAKNEFESLGIEADNLRFNLARMMERKNKVVSDTVKGVGFLFKKNNVTARTGEATITAPGKLHVNGEKLTARHIVIASGSAPISLPNIEIDEQTIVSSTGALSLPKVPERLVVIGAGVIGVELGSVWQRLGANVTVVEYADHIAPGFDRGLSKQFQRSLTKQGLKFRLSTKVTGAEKTPDAVKISMQPAAGGDTETLEADVVLVAVGRRPITQGLGLEALGIALDKNGRIATDAHYKTNVDGIYAVGDVIPGLMLAHKAEEEGIALAEQLAGHAAHVRYDAIPSVIYTQPEFAMVGRTEEALKADGVEYRAGSFPFMANARARAIACTDGAVKVLSCAKTDKILGVHILGPCAGELIAEATLAMEFGASAEDVARTCHAHPTLSEAVKEAAMAAYDMPLHI</sequence>
<dbReference type="FunFam" id="3.30.390.30:FF:000001">
    <property type="entry name" value="Dihydrolipoyl dehydrogenase"/>
    <property type="match status" value="1"/>
</dbReference>
<comment type="cofactor">
    <cofactor evidence="11 13">
        <name>FAD</name>
        <dbReference type="ChEBI" id="CHEBI:57692"/>
    </cofactor>
    <text evidence="11 13">Binds 1 FAD per subunit.</text>
</comment>
<evidence type="ECO:0000256" key="13">
    <source>
        <dbReference type="RuleBase" id="RU003692"/>
    </source>
</evidence>